<accession>A0A7J5TSC1</accession>
<sequence>MLLANLASAQPETHRYAIEIAGARVGTMTATRQTQGATTQYTIISDVLVNLLVYKVKIYYKTVCRYEGNKLLSAVVEAKTNRGDFASSTVWNGDHYDIKASQYKYERQTRQTANIDYSVANLYFSEPVGRNRVFAEYFGDYFLMSKTPKGTYRAQFDDREDEYIYEGGRLTRIIKKNAIKNFVIRLLE</sequence>
<evidence type="ECO:0000313" key="1">
    <source>
        <dbReference type="EMBL" id="KAB7725997.1"/>
    </source>
</evidence>
<dbReference type="AlphaFoldDB" id="A0A7J5TSC1"/>
<organism evidence="1 2">
    <name type="scientific">Rudanella paleaurantiibacter</name>
    <dbReference type="NCBI Taxonomy" id="2614655"/>
    <lineage>
        <taxon>Bacteria</taxon>
        <taxon>Pseudomonadati</taxon>
        <taxon>Bacteroidota</taxon>
        <taxon>Cytophagia</taxon>
        <taxon>Cytophagales</taxon>
        <taxon>Cytophagaceae</taxon>
        <taxon>Rudanella</taxon>
    </lineage>
</organism>
<keyword evidence="2" id="KW-1185">Reference proteome</keyword>
<dbReference type="EMBL" id="WELI01000018">
    <property type="protein sequence ID" value="KAB7725997.1"/>
    <property type="molecule type" value="Genomic_DNA"/>
</dbReference>
<comment type="caution">
    <text evidence="1">The sequence shown here is derived from an EMBL/GenBank/DDBJ whole genome shotgun (WGS) entry which is preliminary data.</text>
</comment>
<evidence type="ECO:0000313" key="2">
    <source>
        <dbReference type="Proteomes" id="UP000488299"/>
    </source>
</evidence>
<proteinExistence type="predicted"/>
<dbReference type="Proteomes" id="UP000488299">
    <property type="component" value="Unassembled WGS sequence"/>
</dbReference>
<name>A0A7J5TSC1_9BACT</name>
<protein>
    <recommendedName>
        <fullName evidence="3">DUF3108 domain-containing protein</fullName>
    </recommendedName>
</protein>
<dbReference type="InterPro" id="IPR045767">
    <property type="entry name" value="DUF6134"/>
</dbReference>
<dbReference type="Pfam" id="PF19630">
    <property type="entry name" value="DUF6134"/>
    <property type="match status" value="1"/>
</dbReference>
<gene>
    <name evidence="1" type="ORF">F5984_25355</name>
</gene>
<reference evidence="1 2" key="1">
    <citation type="submission" date="2019-10" db="EMBL/GenBank/DDBJ databases">
        <title>Rudanella paleaurantiibacter sp. nov., isolated from sludge.</title>
        <authorList>
            <person name="Xu S.Q."/>
        </authorList>
    </citation>
    <scope>NUCLEOTIDE SEQUENCE [LARGE SCALE GENOMIC DNA]</scope>
    <source>
        <strain evidence="1 2">HX-22-17</strain>
    </source>
</reference>
<evidence type="ECO:0008006" key="3">
    <source>
        <dbReference type="Google" id="ProtNLM"/>
    </source>
</evidence>